<feature type="chain" id="PRO_5024354755" evidence="2">
    <location>
        <begin position="32"/>
        <end position="82"/>
    </location>
</feature>
<keyword evidence="4" id="KW-1185">Reference proteome</keyword>
<evidence type="ECO:0000256" key="1">
    <source>
        <dbReference type="SAM" id="MobiDB-lite"/>
    </source>
</evidence>
<keyword evidence="2" id="KW-0732">Signal</keyword>
<organism evidence="3 4">
    <name type="scientific">Carpinus fangiana</name>
    <dbReference type="NCBI Taxonomy" id="176857"/>
    <lineage>
        <taxon>Eukaryota</taxon>
        <taxon>Viridiplantae</taxon>
        <taxon>Streptophyta</taxon>
        <taxon>Embryophyta</taxon>
        <taxon>Tracheophyta</taxon>
        <taxon>Spermatophyta</taxon>
        <taxon>Magnoliopsida</taxon>
        <taxon>eudicotyledons</taxon>
        <taxon>Gunneridae</taxon>
        <taxon>Pentapetalae</taxon>
        <taxon>rosids</taxon>
        <taxon>fabids</taxon>
        <taxon>Fagales</taxon>
        <taxon>Betulaceae</taxon>
        <taxon>Carpinus</taxon>
    </lineage>
</organism>
<feature type="signal peptide" evidence="2">
    <location>
        <begin position="1"/>
        <end position="31"/>
    </location>
</feature>
<reference evidence="3 4" key="1">
    <citation type="submission" date="2019-06" db="EMBL/GenBank/DDBJ databases">
        <title>A chromosomal-level reference genome of Carpinus fangiana (Coryloideae, Betulaceae).</title>
        <authorList>
            <person name="Yang X."/>
            <person name="Wang Z."/>
            <person name="Zhang L."/>
            <person name="Hao G."/>
            <person name="Liu J."/>
            <person name="Yang Y."/>
        </authorList>
    </citation>
    <scope>NUCLEOTIDE SEQUENCE [LARGE SCALE GENOMIC DNA]</scope>
    <source>
        <strain evidence="3">Cfa_2016G</strain>
        <tissue evidence="3">Leaf</tissue>
    </source>
</reference>
<dbReference type="Proteomes" id="UP000327013">
    <property type="component" value="Chromosome 1"/>
</dbReference>
<dbReference type="EMBL" id="CM017321">
    <property type="protein sequence ID" value="KAE7996499.1"/>
    <property type="molecule type" value="Genomic_DNA"/>
</dbReference>
<protein>
    <submittedName>
        <fullName evidence="3">Uncharacterized protein</fullName>
    </submittedName>
</protein>
<accession>A0A5N6QCY7</accession>
<proteinExistence type="predicted"/>
<evidence type="ECO:0000256" key="2">
    <source>
        <dbReference type="SAM" id="SignalP"/>
    </source>
</evidence>
<gene>
    <name evidence="3" type="ORF">FH972_001214</name>
</gene>
<feature type="region of interest" description="Disordered" evidence="1">
    <location>
        <begin position="40"/>
        <end position="65"/>
    </location>
</feature>
<evidence type="ECO:0000313" key="4">
    <source>
        <dbReference type="Proteomes" id="UP000327013"/>
    </source>
</evidence>
<evidence type="ECO:0000313" key="3">
    <source>
        <dbReference type="EMBL" id="KAE7996499.1"/>
    </source>
</evidence>
<dbReference type="OrthoDB" id="1748570at2759"/>
<dbReference type="AlphaFoldDB" id="A0A5N6QCY7"/>
<sequence>MGRKELKKASVVLHVIFVLLILSLTTQRITAATRHSKALWSTPPAGTRKSLEMEDDPGDAAAVDDYGFYRNHGGVPSPGVGH</sequence>
<name>A0A5N6QCY7_9ROSI</name>